<protein>
    <recommendedName>
        <fullName evidence="5">ShK domain-containing protein</fullName>
    </recommendedName>
</protein>
<feature type="region of interest" description="Disordered" evidence="1">
    <location>
        <begin position="129"/>
        <end position="172"/>
    </location>
</feature>
<feature type="region of interest" description="Disordered" evidence="1">
    <location>
        <begin position="195"/>
        <end position="237"/>
    </location>
</feature>
<gene>
    <name evidence="3" type="ORF">CTEN210_16875</name>
</gene>
<name>A0AAD3D9Q1_9STRA</name>
<keyword evidence="2" id="KW-0732">Signal</keyword>
<reference evidence="3 4" key="1">
    <citation type="journal article" date="2021" name="Sci. Rep.">
        <title>The genome of the diatom Chaetoceros tenuissimus carries an ancient integrated fragment of an extant virus.</title>
        <authorList>
            <person name="Hongo Y."/>
            <person name="Kimura K."/>
            <person name="Takaki Y."/>
            <person name="Yoshida Y."/>
            <person name="Baba S."/>
            <person name="Kobayashi G."/>
            <person name="Nagasaki K."/>
            <person name="Hano T."/>
            <person name="Tomaru Y."/>
        </authorList>
    </citation>
    <scope>NUCLEOTIDE SEQUENCE [LARGE SCALE GENOMIC DNA]</scope>
    <source>
        <strain evidence="3 4">NIES-3715</strain>
    </source>
</reference>
<evidence type="ECO:0000256" key="2">
    <source>
        <dbReference type="SAM" id="SignalP"/>
    </source>
</evidence>
<evidence type="ECO:0000313" key="3">
    <source>
        <dbReference type="EMBL" id="GFH60399.1"/>
    </source>
</evidence>
<sequence>MKLASTLLLLSFLTSTAEAQCVDSSEKFYLAKKNKTRRWCKWARKKNTSKRCAKNAEVASNCPAACDYDCLRPPLSPVGCIDSPYMYQLLNDKWVDCAWVTFNSSKRCKRYPSKLYCPVTCNTCGSEPSASPTISSKPSLQESSNPSKVPSSAPSGLPSLSPSSAPSSLPSSVPSSVPSNLLSLLPSALPSDLPSDIPSEVPSNLPSISPSLLPSSSPSDAPSRIPSDSPSQVPTACVNSPWSVQASTPSGTLTVDCDSLLVGLCTDPTVGGLLSNDKTASEACCICGGTQEKTITPSSAPSLIPSEEPSACVDYVGTGGAWTVTQSSVVYTCDSFSPGSACGLVYTAGTDGYTASQACCDCGGGTHVINALAP</sequence>
<feature type="compositionally biased region" description="Low complexity" evidence="1">
    <location>
        <begin position="195"/>
        <end position="231"/>
    </location>
</feature>
<evidence type="ECO:0008006" key="5">
    <source>
        <dbReference type="Google" id="ProtNLM"/>
    </source>
</evidence>
<keyword evidence="4" id="KW-1185">Reference proteome</keyword>
<feature type="signal peptide" evidence="2">
    <location>
        <begin position="1"/>
        <end position="19"/>
    </location>
</feature>
<feature type="chain" id="PRO_5041938715" description="ShK domain-containing protein" evidence="2">
    <location>
        <begin position="20"/>
        <end position="374"/>
    </location>
</feature>
<proteinExistence type="predicted"/>
<comment type="caution">
    <text evidence="3">The sequence shown here is derived from an EMBL/GenBank/DDBJ whole genome shotgun (WGS) entry which is preliminary data.</text>
</comment>
<evidence type="ECO:0000256" key="1">
    <source>
        <dbReference type="SAM" id="MobiDB-lite"/>
    </source>
</evidence>
<dbReference type="EMBL" id="BLLK01000069">
    <property type="protein sequence ID" value="GFH60399.1"/>
    <property type="molecule type" value="Genomic_DNA"/>
</dbReference>
<dbReference type="AlphaFoldDB" id="A0AAD3D9Q1"/>
<organism evidence="3 4">
    <name type="scientific">Chaetoceros tenuissimus</name>
    <dbReference type="NCBI Taxonomy" id="426638"/>
    <lineage>
        <taxon>Eukaryota</taxon>
        <taxon>Sar</taxon>
        <taxon>Stramenopiles</taxon>
        <taxon>Ochrophyta</taxon>
        <taxon>Bacillariophyta</taxon>
        <taxon>Coscinodiscophyceae</taxon>
        <taxon>Chaetocerotophycidae</taxon>
        <taxon>Chaetocerotales</taxon>
        <taxon>Chaetocerotaceae</taxon>
        <taxon>Chaetoceros</taxon>
    </lineage>
</organism>
<feature type="compositionally biased region" description="Low complexity" evidence="1">
    <location>
        <begin position="149"/>
        <end position="172"/>
    </location>
</feature>
<dbReference type="Proteomes" id="UP001054902">
    <property type="component" value="Unassembled WGS sequence"/>
</dbReference>
<feature type="compositionally biased region" description="Polar residues" evidence="1">
    <location>
        <begin position="129"/>
        <end position="148"/>
    </location>
</feature>
<evidence type="ECO:0000313" key="4">
    <source>
        <dbReference type="Proteomes" id="UP001054902"/>
    </source>
</evidence>
<accession>A0AAD3D9Q1</accession>